<evidence type="ECO:0000256" key="6">
    <source>
        <dbReference type="ARBA" id="ARBA00022840"/>
    </source>
</evidence>
<dbReference type="PROSITE" id="PS00107">
    <property type="entry name" value="PROTEIN_KINASE_ATP"/>
    <property type="match status" value="1"/>
</dbReference>
<name>A0A3M8SL58_9ACTN</name>
<dbReference type="Gene3D" id="3.30.200.20">
    <property type="entry name" value="Phosphorylase Kinase, domain 1"/>
    <property type="match status" value="1"/>
</dbReference>
<dbReference type="InterPro" id="IPR008271">
    <property type="entry name" value="Ser/Thr_kinase_AS"/>
</dbReference>
<feature type="region of interest" description="Disordered" evidence="8">
    <location>
        <begin position="1"/>
        <end position="87"/>
    </location>
</feature>
<reference evidence="10 11" key="1">
    <citation type="submission" date="2018-11" db="EMBL/GenBank/DDBJ databases">
        <title>The Potential of Streptomyces as Biocontrol Agents against the Tomato grey mould, Botrytis cinerea (Gray mold) Frontiers in Microbiology.</title>
        <authorList>
            <person name="Li D."/>
        </authorList>
    </citation>
    <scope>NUCLEOTIDE SEQUENCE [LARGE SCALE GENOMIC DNA]</scope>
    <source>
        <strain evidence="10 11">NEAU-LD23</strain>
    </source>
</reference>
<dbReference type="InterPro" id="IPR000719">
    <property type="entry name" value="Prot_kinase_dom"/>
</dbReference>
<keyword evidence="3" id="KW-0808">Transferase</keyword>
<feature type="region of interest" description="Disordered" evidence="8">
    <location>
        <begin position="513"/>
        <end position="538"/>
    </location>
</feature>
<feature type="compositionally biased region" description="Pro residues" evidence="8">
    <location>
        <begin position="26"/>
        <end position="42"/>
    </location>
</feature>
<dbReference type="PROSITE" id="PS00108">
    <property type="entry name" value="PROTEIN_KINASE_ST"/>
    <property type="match status" value="1"/>
</dbReference>
<dbReference type="EC" id="2.7.11.1" evidence="1"/>
<gene>
    <name evidence="10" type="ORF">EEJ42_45695</name>
</gene>
<proteinExistence type="predicted"/>
<evidence type="ECO:0000256" key="2">
    <source>
        <dbReference type="ARBA" id="ARBA00022527"/>
    </source>
</evidence>
<dbReference type="GO" id="GO:0005524">
    <property type="term" value="F:ATP binding"/>
    <property type="evidence" value="ECO:0007669"/>
    <property type="project" value="UniProtKB-UniRule"/>
</dbReference>
<dbReference type="EMBL" id="RIBZ01000858">
    <property type="protein sequence ID" value="RNF82098.1"/>
    <property type="molecule type" value="Genomic_DNA"/>
</dbReference>
<evidence type="ECO:0000313" key="11">
    <source>
        <dbReference type="Proteomes" id="UP000275401"/>
    </source>
</evidence>
<keyword evidence="11" id="KW-1185">Reference proteome</keyword>
<sequence>MTNDGGRANEPSSYDLRPPQQQAAPQAPPQQAPQQAVPPAPPRQAAGPGAYEPTQASGQRPAAAPYDPRDPRPAHSAHHSPDSGRLIGGRYRLLGRLGHGGMGTVWRAHDQIVDREVAVKEPRVPDHLPDRERQTVYQRMEREARAAARIDHPSVVTVHDVVVEEGRPWIVMELVRGDSLADRLAEGTLDPREAARIGLAVLGALSAAHAAGVLHRDVKPDNVLLGRGDRVVLTDFGIAQVEGEQGLTETGGFVGSPEFISPERVLGQRPGPASDLWSLGVVLYAAVEGMSPFRRSHTPATLQAVLSAEPQRPARGPDALGSITMRLLLKDPAMRPSAAETREALESVVRPVQQPLPTVLTAGGYGGGPAAQGGAVQGGAAQGGSRFVPPILHKNRTAQFGLGAALGVIASVFVLVFAQPFASESPLPTGWTVREERDVVAASLAVPSAYKRVQDDSDENAPSVTFGDPSGVYTITLTKLVSDPERKITDAAGVAGETVAYYKSGALSTMDEASSGKAKATRQQGQPAKDLNTTFYEPGTSSDENRILYLNRDHIYVSDDHVAWQLTVTMPARGDARATGDELYEDVVKNLKIEGI</sequence>
<dbReference type="Gene3D" id="1.10.510.10">
    <property type="entry name" value="Transferase(Phosphotransferase) domain 1"/>
    <property type="match status" value="1"/>
</dbReference>
<keyword evidence="6 7" id="KW-0067">ATP-binding</keyword>
<feature type="compositionally biased region" description="Polar residues" evidence="8">
    <location>
        <begin position="521"/>
        <end position="538"/>
    </location>
</feature>
<comment type="caution">
    <text evidence="10">The sequence shown here is derived from an EMBL/GenBank/DDBJ whole genome shotgun (WGS) entry which is preliminary data.</text>
</comment>
<dbReference type="GO" id="GO:0004674">
    <property type="term" value="F:protein serine/threonine kinase activity"/>
    <property type="evidence" value="ECO:0007669"/>
    <property type="project" value="UniProtKB-KW"/>
</dbReference>
<dbReference type="CDD" id="cd14014">
    <property type="entry name" value="STKc_PknB_like"/>
    <property type="match status" value="1"/>
</dbReference>
<accession>A0A3M8SL58</accession>
<evidence type="ECO:0000256" key="5">
    <source>
        <dbReference type="ARBA" id="ARBA00022777"/>
    </source>
</evidence>
<dbReference type="Pfam" id="PF00069">
    <property type="entry name" value="Pkinase"/>
    <property type="match status" value="1"/>
</dbReference>
<feature type="domain" description="Protein kinase" evidence="9">
    <location>
        <begin position="91"/>
        <end position="349"/>
    </location>
</feature>
<dbReference type="RefSeq" id="WP_123108036.1">
    <property type="nucleotide sequence ID" value="NZ_RIBZ01000858.1"/>
</dbReference>
<dbReference type="InterPro" id="IPR017441">
    <property type="entry name" value="Protein_kinase_ATP_BS"/>
</dbReference>
<keyword evidence="2 10" id="KW-0723">Serine/threonine-protein kinase</keyword>
<protein>
    <recommendedName>
        <fullName evidence="1">non-specific serine/threonine protein kinase</fullName>
        <ecNumber evidence="1">2.7.11.1</ecNumber>
    </recommendedName>
</protein>
<evidence type="ECO:0000256" key="1">
    <source>
        <dbReference type="ARBA" id="ARBA00012513"/>
    </source>
</evidence>
<evidence type="ECO:0000256" key="4">
    <source>
        <dbReference type="ARBA" id="ARBA00022741"/>
    </source>
</evidence>
<dbReference type="AlphaFoldDB" id="A0A3M8SL58"/>
<evidence type="ECO:0000256" key="7">
    <source>
        <dbReference type="PROSITE-ProRule" id="PRU10141"/>
    </source>
</evidence>
<dbReference type="PANTHER" id="PTHR43289">
    <property type="entry name" value="MITOGEN-ACTIVATED PROTEIN KINASE KINASE KINASE 20-RELATED"/>
    <property type="match status" value="1"/>
</dbReference>
<evidence type="ECO:0000256" key="8">
    <source>
        <dbReference type="SAM" id="MobiDB-lite"/>
    </source>
</evidence>
<evidence type="ECO:0000256" key="3">
    <source>
        <dbReference type="ARBA" id="ARBA00022679"/>
    </source>
</evidence>
<organism evidence="10 11">
    <name type="scientific">Streptomyces botrytidirepellens</name>
    <dbReference type="NCBI Taxonomy" id="2486417"/>
    <lineage>
        <taxon>Bacteria</taxon>
        <taxon>Bacillati</taxon>
        <taxon>Actinomycetota</taxon>
        <taxon>Actinomycetes</taxon>
        <taxon>Kitasatosporales</taxon>
        <taxon>Streptomycetaceae</taxon>
        <taxon>Streptomyces</taxon>
    </lineage>
</organism>
<evidence type="ECO:0000259" key="9">
    <source>
        <dbReference type="PROSITE" id="PS50011"/>
    </source>
</evidence>
<feature type="binding site" evidence="7">
    <location>
        <position position="120"/>
    </location>
    <ligand>
        <name>ATP</name>
        <dbReference type="ChEBI" id="CHEBI:30616"/>
    </ligand>
</feature>
<dbReference type="PROSITE" id="PS50011">
    <property type="entry name" value="PROTEIN_KINASE_DOM"/>
    <property type="match status" value="1"/>
</dbReference>
<evidence type="ECO:0000313" key="10">
    <source>
        <dbReference type="EMBL" id="RNF82098.1"/>
    </source>
</evidence>
<keyword evidence="4 7" id="KW-0547">Nucleotide-binding</keyword>
<dbReference type="Proteomes" id="UP000275401">
    <property type="component" value="Unassembled WGS sequence"/>
</dbReference>
<dbReference type="InterPro" id="IPR011009">
    <property type="entry name" value="Kinase-like_dom_sf"/>
</dbReference>
<keyword evidence="5 10" id="KW-0418">Kinase</keyword>
<dbReference type="PANTHER" id="PTHR43289:SF6">
    <property type="entry name" value="SERINE_THREONINE-PROTEIN KINASE NEKL-3"/>
    <property type="match status" value="1"/>
</dbReference>
<dbReference type="SUPFAM" id="SSF56112">
    <property type="entry name" value="Protein kinase-like (PK-like)"/>
    <property type="match status" value="1"/>
</dbReference>
<dbReference type="SMART" id="SM00220">
    <property type="entry name" value="S_TKc"/>
    <property type="match status" value="1"/>
</dbReference>